<evidence type="ECO:0008006" key="5">
    <source>
        <dbReference type="Google" id="ProtNLM"/>
    </source>
</evidence>
<dbReference type="RefSeq" id="XP_064657620.1">
    <property type="nucleotide sequence ID" value="XM_064803819.1"/>
</dbReference>
<dbReference type="GeneID" id="89927917"/>
<sequence length="384" mass="42455">MADVWHEGRPGPIEESIQEYMRWWSQKFDVPLKVVRRNAKVRSRGLAQATRKQGNNNNANQPPNRANTSSPTAYGASGLGAPAMPAAPPSPSLSTTMTSNDQAHQNNQQQKKIPLFFREDYAGFIVKGNFMTLAARPVLVEEGEWLSHQIVEQNRILSGMLKCMQEKDRTTGRPTCNEQACPTMSAGSTTYTWIDTKGQPINLPAPTYIKHIQTWVAGKIQDQSLFPTDNFTTAPPLPRLNDTTNANDPNHWLGKTSGFPQRFEVEIKNMYKQMFRCYAHLYWQHWLTFWDLNAHRELNTCFVHFINVGRIFNLLNEKDMEPMAGLVDLWVNSGVLPKRVNPTDVVQPASAGGSAPSSAGGAGPATPGSAGASAGNVGFEKSTG</sequence>
<accession>A0AAV9P858</accession>
<feature type="region of interest" description="Disordered" evidence="2">
    <location>
        <begin position="346"/>
        <end position="384"/>
    </location>
</feature>
<comment type="caution">
    <text evidence="3">The sequence shown here is derived from an EMBL/GenBank/DDBJ whole genome shotgun (WGS) entry which is preliminary data.</text>
</comment>
<feature type="binding site" evidence="1">
    <location>
        <position position="285"/>
    </location>
    <ligand>
        <name>Zn(2+)</name>
        <dbReference type="ChEBI" id="CHEBI:29105"/>
    </ligand>
</feature>
<feature type="compositionally biased region" description="Low complexity" evidence="2">
    <location>
        <begin position="55"/>
        <end position="67"/>
    </location>
</feature>
<dbReference type="Pfam" id="PF03637">
    <property type="entry name" value="Mob1_phocein"/>
    <property type="match status" value="2"/>
</dbReference>
<keyword evidence="1" id="KW-0479">Metal-binding</keyword>
<dbReference type="AlphaFoldDB" id="A0AAV9P858"/>
<name>A0AAV9P858_9PEZI</name>
<feature type="binding site" evidence="1">
    <location>
        <position position="181"/>
    </location>
    <ligand>
        <name>Zn(2+)</name>
        <dbReference type="ChEBI" id="CHEBI:29105"/>
    </ligand>
</feature>
<feature type="compositionally biased region" description="Low complexity" evidence="2">
    <location>
        <begin position="348"/>
        <end position="375"/>
    </location>
</feature>
<keyword evidence="4" id="KW-1185">Reference proteome</keyword>
<protein>
    <recommendedName>
        <fullName evidence="5">Mob1/phocein</fullName>
    </recommendedName>
</protein>
<feature type="compositionally biased region" description="Low complexity" evidence="2">
    <location>
        <begin position="75"/>
        <end position="84"/>
    </location>
</feature>
<feature type="compositionally biased region" description="Polar residues" evidence="2">
    <location>
        <begin position="100"/>
        <end position="111"/>
    </location>
</feature>
<feature type="binding site" evidence="1">
    <location>
        <position position="176"/>
    </location>
    <ligand>
        <name>Zn(2+)</name>
        <dbReference type="ChEBI" id="CHEBI:29105"/>
    </ligand>
</feature>
<dbReference type="SMART" id="SM01388">
    <property type="entry name" value="Mob1_phocein"/>
    <property type="match status" value="1"/>
</dbReference>
<evidence type="ECO:0000256" key="2">
    <source>
        <dbReference type="SAM" id="MobiDB-lite"/>
    </source>
</evidence>
<reference evidence="3 4" key="1">
    <citation type="submission" date="2023-08" db="EMBL/GenBank/DDBJ databases">
        <title>Black Yeasts Isolated from many extreme environments.</title>
        <authorList>
            <person name="Coleine C."/>
            <person name="Stajich J.E."/>
            <person name="Selbmann L."/>
        </authorList>
    </citation>
    <scope>NUCLEOTIDE SEQUENCE [LARGE SCALE GENOMIC DNA]</scope>
    <source>
        <strain evidence="3 4">CCFEE 5935</strain>
    </source>
</reference>
<gene>
    <name evidence="3" type="ORF">LTR77_006577</name>
</gene>
<evidence type="ECO:0000313" key="3">
    <source>
        <dbReference type="EMBL" id="KAK5168010.1"/>
    </source>
</evidence>
<dbReference type="EMBL" id="JAVRRT010000010">
    <property type="protein sequence ID" value="KAK5168010.1"/>
    <property type="molecule type" value="Genomic_DNA"/>
</dbReference>
<dbReference type="InterPro" id="IPR036703">
    <property type="entry name" value="MOB_kinase_act_sf"/>
</dbReference>
<dbReference type="SUPFAM" id="SSF101152">
    <property type="entry name" value="Mob1/phocein"/>
    <property type="match status" value="1"/>
</dbReference>
<evidence type="ECO:0000313" key="4">
    <source>
        <dbReference type="Proteomes" id="UP001337655"/>
    </source>
</evidence>
<dbReference type="Proteomes" id="UP001337655">
    <property type="component" value="Unassembled WGS sequence"/>
</dbReference>
<dbReference type="PANTHER" id="PTHR22599">
    <property type="entry name" value="MPS ONE BINDER KINASE ACTIVATOR-LIKE MOB"/>
    <property type="match status" value="1"/>
</dbReference>
<feature type="region of interest" description="Disordered" evidence="2">
    <location>
        <begin position="43"/>
        <end position="111"/>
    </location>
</feature>
<dbReference type="Gene3D" id="1.20.140.30">
    <property type="entry name" value="MOB kinase activator"/>
    <property type="match status" value="1"/>
</dbReference>
<dbReference type="InterPro" id="IPR005301">
    <property type="entry name" value="MOB_kinase_act_fam"/>
</dbReference>
<proteinExistence type="predicted"/>
<organism evidence="3 4">
    <name type="scientific">Saxophila tyrrhenica</name>
    <dbReference type="NCBI Taxonomy" id="1690608"/>
    <lineage>
        <taxon>Eukaryota</taxon>
        <taxon>Fungi</taxon>
        <taxon>Dikarya</taxon>
        <taxon>Ascomycota</taxon>
        <taxon>Pezizomycotina</taxon>
        <taxon>Dothideomycetes</taxon>
        <taxon>Dothideomycetidae</taxon>
        <taxon>Mycosphaerellales</taxon>
        <taxon>Extremaceae</taxon>
        <taxon>Saxophila</taxon>
    </lineage>
</organism>
<evidence type="ECO:0000256" key="1">
    <source>
        <dbReference type="PIRSR" id="PIRSR605301-1"/>
    </source>
</evidence>
<keyword evidence="1" id="KW-0862">Zinc</keyword>
<feature type="binding site" evidence="1">
    <location>
        <position position="280"/>
    </location>
    <ligand>
        <name>Zn(2+)</name>
        <dbReference type="ChEBI" id="CHEBI:29105"/>
    </ligand>
</feature>